<organism evidence="3 4">
    <name type="scientific">Cinnamomum micranthum f. kanehirae</name>
    <dbReference type="NCBI Taxonomy" id="337451"/>
    <lineage>
        <taxon>Eukaryota</taxon>
        <taxon>Viridiplantae</taxon>
        <taxon>Streptophyta</taxon>
        <taxon>Embryophyta</taxon>
        <taxon>Tracheophyta</taxon>
        <taxon>Spermatophyta</taxon>
        <taxon>Magnoliopsida</taxon>
        <taxon>Magnoliidae</taxon>
        <taxon>Laurales</taxon>
        <taxon>Lauraceae</taxon>
        <taxon>Cinnamomum</taxon>
    </lineage>
</organism>
<protein>
    <submittedName>
        <fullName evidence="3">Beta-myrcene/E-beta-ocimene synthase 2, chloroplastic isoform X2</fullName>
    </submittedName>
</protein>
<accession>A0A443NFL1</accession>
<dbReference type="PANTHER" id="PTHR31225">
    <property type="entry name" value="OS04G0344100 PROTEIN-RELATED"/>
    <property type="match status" value="1"/>
</dbReference>
<name>A0A443NFL1_9MAGN</name>
<dbReference type="AlphaFoldDB" id="A0A443NFL1"/>
<dbReference type="SUPFAM" id="SSF48239">
    <property type="entry name" value="Terpenoid cyclases/Protein prenyltransferases"/>
    <property type="match status" value="1"/>
</dbReference>
<reference evidence="3 4" key="1">
    <citation type="journal article" date="2019" name="Nat. Plants">
        <title>Stout camphor tree genome fills gaps in understanding of flowering plant genome evolution.</title>
        <authorList>
            <person name="Chaw S.M."/>
            <person name="Liu Y.C."/>
            <person name="Wu Y.W."/>
            <person name="Wang H.Y."/>
            <person name="Lin C.I."/>
            <person name="Wu C.S."/>
            <person name="Ke H.M."/>
            <person name="Chang L.Y."/>
            <person name="Hsu C.Y."/>
            <person name="Yang H.T."/>
            <person name="Sudianto E."/>
            <person name="Hsu M.H."/>
            <person name="Wu K.P."/>
            <person name="Wang L.N."/>
            <person name="Leebens-Mack J.H."/>
            <person name="Tsai I.J."/>
        </authorList>
    </citation>
    <scope>NUCLEOTIDE SEQUENCE [LARGE SCALE GENOMIC DNA]</scope>
    <source>
        <strain evidence="4">cv. Chaw 1501</strain>
        <tissue evidence="3">Young leaves</tissue>
    </source>
</reference>
<keyword evidence="4" id="KW-1185">Reference proteome</keyword>
<feature type="domain" description="Terpene synthase N-terminal" evidence="2">
    <location>
        <begin position="38"/>
        <end position="122"/>
    </location>
</feature>
<dbReference type="Proteomes" id="UP000283530">
    <property type="component" value="Unassembled WGS sequence"/>
</dbReference>
<sequence>MSQGELTKALISQPAEPSLIQLEPCLNLAELSVTALSYDHHKRLKETIQRRLQDITQPHNLLGLIDAVQHLGVAYQFEQEISDALNGLHSENTEHAIKDSLHHTSLYFRLLRQHGCNLSSGIYAITKSGLKMCIFNL</sequence>
<dbReference type="GO" id="GO:0016114">
    <property type="term" value="P:terpenoid biosynthetic process"/>
    <property type="evidence" value="ECO:0007669"/>
    <property type="project" value="UniProtKB-UniPathway"/>
</dbReference>
<dbReference type="Gene3D" id="1.50.10.130">
    <property type="entry name" value="Terpene synthase, N-terminal domain"/>
    <property type="match status" value="1"/>
</dbReference>
<dbReference type="Pfam" id="PF01397">
    <property type="entry name" value="Terpene_synth"/>
    <property type="match status" value="1"/>
</dbReference>
<dbReference type="InterPro" id="IPR036965">
    <property type="entry name" value="Terpene_synth_N_sf"/>
</dbReference>
<evidence type="ECO:0000259" key="2">
    <source>
        <dbReference type="Pfam" id="PF01397"/>
    </source>
</evidence>
<evidence type="ECO:0000256" key="1">
    <source>
        <dbReference type="ARBA" id="ARBA00004721"/>
    </source>
</evidence>
<dbReference type="InterPro" id="IPR050148">
    <property type="entry name" value="Terpene_synthase-like"/>
</dbReference>
<comment type="caution">
    <text evidence="3">The sequence shown here is derived from an EMBL/GenBank/DDBJ whole genome shotgun (WGS) entry which is preliminary data.</text>
</comment>
<proteinExistence type="predicted"/>
<dbReference type="EMBL" id="QPKB01000002">
    <property type="protein sequence ID" value="RWR77295.1"/>
    <property type="molecule type" value="Genomic_DNA"/>
</dbReference>
<dbReference type="STRING" id="337451.A0A443NFL1"/>
<dbReference type="InterPro" id="IPR008930">
    <property type="entry name" value="Terpenoid_cyclase/PrenylTrfase"/>
</dbReference>
<dbReference type="OrthoDB" id="1877784at2759"/>
<dbReference type="InterPro" id="IPR001906">
    <property type="entry name" value="Terpene_synth_N"/>
</dbReference>
<gene>
    <name evidence="3" type="ORF">CKAN_00577500</name>
</gene>
<evidence type="ECO:0000313" key="3">
    <source>
        <dbReference type="EMBL" id="RWR77295.1"/>
    </source>
</evidence>
<comment type="pathway">
    <text evidence="1">Secondary metabolite biosynthesis; terpenoid biosynthesis.</text>
</comment>
<dbReference type="UniPathway" id="UPA00213"/>
<evidence type="ECO:0000313" key="4">
    <source>
        <dbReference type="Proteomes" id="UP000283530"/>
    </source>
</evidence>
<dbReference type="GO" id="GO:0010333">
    <property type="term" value="F:terpene synthase activity"/>
    <property type="evidence" value="ECO:0007669"/>
    <property type="project" value="InterPro"/>
</dbReference>